<gene>
    <name evidence="7" type="ORF">FPE_LOCUS19529</name>
</gene>
<dbReference type="InterPro" id="IPR003035">
    <property type="entry name" value="RWP-RK_dom"/>
</dbReference>
<dbReference type="Proteomes" id="UP000834106">
    <property type="component" value="Chromosome 12"/>
</dbReference>
<evidence type="ECO:0000313" key="8">
    <source>
        <dbReference type="Proteomes" id="UP000834106"/>
    </source>
</evidence>
<dbReference type="GO" id="GO:0003700">
    <property type="term" value="F:DNA-binding transcription factor activity"/>
    <property type="evidence" value="ECO:0007669"/>
    <property type="project" value="InterPro"/>
</dbReference>
<dbReference type="Pfam" id="PF02042">
    <property type="entry name" value="RWP-RK"/>
    <property type="match status" value="1"/>
</dbReference>
<evidence type="ECO:0000256" key="2">
    <source>
        <dbReference type="ARBA" id="ARBA00023125"/>
    </source>
</evidence>
<dbReference type="GO" id="GO:0003677">
    <property type="term" value="F:DNA binding"/>
    <property type="evidence" value="ECO:0007669"/>
    <property type="project" value="UniProtKB-KW"/>
</dbReference>
<keyword evidence="4" id="KW-0539">Nucleus</keyword>
<keyword evidence="3" id="KW-0804">Transcription</keyword>
<dbReference type="InterPro" id="IPR045012">
    <property type="entry name" value="NLP"/>
</dbReference>
<dbReference type="PROSITE" id="PS51519">
    <property type="entry name" value="RWP_RK"/>
    <property type="match status" value="1"/>
</dbReference>
<feature type="domain" description="RWP-RK" evidence="6">
    <location>
        <begin position="250"/>
        <end position="334"/>
    </location>
</feature>
<organism evidence="7 8">
    <name type="scientific">Fraxinus pennsylvanica</name>
    <dbReference type="NCBI Taxonomy" id="56036"/>
    <lineage>
        <taxon>Eukaryota</taxon>
        <taxon>Viridiplantae</taxon>
        <taxon>Streptophyta</taxon>
        <taxon>Embryophyta</taxon>
        <taxon>Tracheophyta</taxon>
        <taxon>Spermatophyta</taxon>
        <taxon>Magnoliopsida</taxon>
        <taxon>eudicotyledons</taxon>
        <taxon>Gunneridae</taxon>
        <taxon>Pentapetalae</taxon>
        <taxon>asterids</taxon>
        <taxon>lamiids</taxon>
        <taxon>Lamiales</taxon>
        <taxon>Oleaceae</taxon>
        <taxon>Oleeae</taxon>
        <taxon>Fraxinus</taxon>
    </lineage>
</organism>
<sequence>MTQSSLGNDERWKLPSPLVGLLPIDKPDGTCIIKERMTQALRFVDGDTDVLGLLGRLFRQRLPEWTPNVQYYSSKEFSRLNHALHYNVQGTVALPVFEPSGQSCVGIVEPIMTSQKINYAPEVDNVCKALDLRHRSILADGGGFKKTCSSFDGSCMGQVCMSTTDVAFYVEDAHIWGFRDACVEHHLQKEQGVIGRAFASHNSCFCPDITEFCKTEYPLPLIPVFAAHNDKGCAASTAEVQNAASAVENKDACKKPKKRPGKAEKTISLEVLQQYFSGSLKDAEKSVGVCPTTMKRICRQHGISRWPSRKINKINRSISKLKNVIQSAQGAEGGFNLTTLAENSVPVAVGSISWPPIANKTNLQTSPGTGPSGIQQDKNEVHICKAPGDDEQAETLNHIPRGRFSGTEDLIPQETGLFPGEGLNPSKTGSGLRGEHRNLHFPKFMSR</sequence>
<name>A0AAD1ZMF9_9LAMI</name>
<evidence type="ECO:0000256" key="1">
    <source>
        <dbReference type="ARBA" id="ARBA00023015"/>
    </source>
</evidence>
<dbReference type="InterPro" id="IPR055081">
    <property type="entry name" value="NLP1-9_GAF"/>
</dbReference>
<protein>
    <recommendedName>
        <fullName evidence="6">RWP-RK domain-containing protein</fullName>
    </recommendedName>
</protein>
<evidence type="ECO:0000313" key="7">
    <source>
        <dbReference type="EMBL" id="CAI9772099.1"/>
    </source>
</evidence>
<evidence type="ECO:0000256" key="5">
    <source>
        <dbReference type="SAM" id="MobiDB-lite"/>
    </source>
</evidence>
<evidence type="ECO:0000256" key="3">
    <source>
        <dbReference type="ARBA" id="ARBA00023163"/>
    </source>
</evidence>
<proteinExistence type="predicted"/>
<dbReference type="EMBL" id="OU503047">
    <property type="protein sequence ID" value="CAI9772099.1"/>
    <property type="molecule type" value="Genomic_DNA"/>
</dbReference>
<dbReference type="PANTHER" id="PTHR32002">
    <property type="entry name" value="PROTEIN NLP8"/>
    <property type="match status" value="1"/>
</dbReference>
<evidence type="ECO:0000256" key="4">
    <source>
        <dbReference type="ARBA" id="ARBA00023242"/>
    </source>
</evidence>
<dbReference type="Pfam" id="PF22922">
    <property type="entry name" value="GAF_NLP"/>
    <property type="match status" value="1"/>
</dbReference>
<evidence type="ECO:0000259" key="6">
    <source>
        <dbReference type="PROSITE" id="PS51519"/>
    </source>
</evidence>
<dbReference type="PANTHER" id="PTHR32002:SF35">
    <property type="entry name" value="PROTEIN NLP6"/>
    <property type="match status" value="1"/>
</dbReference>
<keyword evidence="8" id="KW-1185">Reference proteome</keyword>
<accession>A0AAD1ZMF9</accession>
<reference evidence="7" key="1">
    <citation type="submission" date="2023-05" db="EMBL/GenBank/DDBJ databases">
        <authorList>
            <person name="Huff M."/>
        </authorList>
    </citation>
    <scope>NUCLEOTIDE SEQUENCE</scope>
</reference>
<dbReference type="AlphaFoldDB" id="A0AAD1ZMF9"/>
<keyword evidence="1" id="KW-0805">Transcription regulation</keyword>
<keyword evidence="2" id="KW-0238">DNA-binding</keyword>
<feature type="region of interest" description="Disordered" evidence="5">
    <location>
        <begin position="416"/>
        <end position="447"/>
    </location>
</feature>